<dbReference type="SMART" id="SM00179">
    <property type="entry name" value="EGF_CA"/>
    <property type="match status" value="2"/>
</dbReference>
<dbReference type="Pfam" id="PF00066">
    <property type="entry name" value="Notch"/>
    <property type="match status" value="1"/>
</dbReference>
<dbReference type="InterPro" id="IPR000742">
    <property type="entry name" value="EGF"/>
</dbReference>
<sequence length="1145" mass="129090">MLYLHADNNLEGPALHDLNEILRPSTRESIEKTYFVVIVDRTKGESNGKIGPIVACPSLEYAENNFKKLNDGIPRNFEGAYELLRVLEDGKYKWLLLKDWGEVDMNKPYILETFLAKNMKLFSAQHYALTIWNHGSAWVGIGDDSDNRDYYPMALTTLKQAIEKGLTNVREHKQLPSLKLSLLGFDACLMSAYSVLDALSPYTYYFVASEENEPGYGWNYRMMSAERWKHSTVTDLDAFEYAKQIVNGYDQSTLSYPSTLAVVEIQKFDAFNREFKNLLEQLAECGGREMPVFVKKAITKAHSIEGCRMIGLCGCTDLGHWLSILLEELAINNASPTVQLQAITAQRSYKEMIVYQINRNNAILTGISIYFPDPNMKITCDDPIRGFMWQKEFFNRIETKYASFVNKVEKEQQASVCYNSATDSLTLTTSLLSSPETKDFSILQGKLSQSIDQFWISIVVPINVISSYALRGVPSNASSGWIYINSVAQTSTSDYLLSHVSHLTNSWSGNIWIGKQKHLQVLDKDPRPLPSFLDNSTSAIDNNITVNNNGVHHAVLFAYEQHDNSENRQIVYLRIPFILFPTLKEFHAAKEHISISKSILSHEESFLAVVSLFKNYGIKQAFMSVRIDAKTLKQNQTLFVLNDKVISEWKSYQTSVLLPIVKRYNVKSPLTNSTADTGIFRQSFWETIGRLSENITEAQMGIAEAILQEDIGTDTFLWGDKNNLEEFTVEPVHFADPLSDSIFSGNDTIMGLVAKDTSSSYVAFLASIGSNNHVCTKERIANGICDIACNSDKYQFDGGDCPHQMQSLQLAEEGFSGNGFTCVDINECQENPNICNHDSMCINIKGSYRCICQNKLTIAGSLLCRTACEDIDECAAGLSSCDSSAKCINTNGGYLCSCLEDYDGDGRTCVKGKAAVKIHMQIPLDITEATKIDRTKSFKTFKELFVQSIFESIPGLAAQRIKIIRIFEGSINIRFRINSRNGDERSASEILFLLQNQLSEPNSKIKLGEFSKFAKVAIIANYQFQSAAEVLLENILEFVFAWIPDDAKEHLFEYKRWLIYILLFIAIPSIFVGVCCACICRRCGRRKQVVLKKREPKPKRSTIKNPKPLSENSTPEFPNFYQSMYTTESSSLNSPPHHPPFPKRM</sequence>
<evidence type="ECO:0000256" key="9">
    <source>
        <dbReference type="ARBA" id="ARBA00023043"/>
    </source>
</evidence>
<feature type="domain" description="EGF-like" evidence="18">
    <location>
        <begin position="870"/>
        <end position="910"/>
    </location>
</feature>
<evidence type="ECO:0000256" key="3">
    <source>
        <dbReference type="ARBA" id="ARBA00005847"/>
    </source>
</evidence>
<evidence type="ECO:0000256" key="14">
    <source>
        <dbReference type="ARBA" id="ARBA00023242"/>
    </source>
</evidence>
<keyword evidence="7" id="KW-0914">Notch signaling pathway</keyword>
<evidence type="ECO:0000256" key="7">
    <source>
        <dbReference type="ARBA" id="ARBA00022976"/>
    </source>
</evidence>
<feature type="compositionally biased region" description="Polar residues" evidence="16">
    <location>
        <begin position="1110"/>
        <end position="1120"/>
    </location>
</feature>
<dbReference type="Proteomes" id="UP000823046">
    <property type="component" value="Unassembled WGS sequence"/>
</dbReference>
<dbReference type="InterPro" id="IPR049883">
    <property type="entry name" value="NOTCH1_EGF-like"/>
</dbReference>
<dbReference type="PROSITE" id="PS50026">
    <property type="entry name" value="EGF_3"/>
    <property type="match status" value="2"/>
</dbReference>
<keyword evidence="17" id="KW-0472">Membrane</keyword>
<dbReference type="InterPro" id="IPR009030">
    <property type="entry name" value="Growth_fac_rcpt_cys_sf"/>
</dbReference>
<keyword evidence="14" id="KW-0539">Nucleus</keyword>
<evidence type="ECO:0000256" key="1">
    <source>
        <dbReference type="ARBA" id="ARBA00004123"/>
    </source>
</evidence>
<dbReference type="InterPro" id="IPR005077">
    <property type="entry name" value="Peptidase_C11"/>
</dbReference>
<comment type="caution">
    <text evidence="19">The sequence shown here is derived from an EMBL/GenBank/DDBJ whole genome shotgun (WGS) entry which is preliminary data.</text>
</comment>
<dbReference type="Gene3D" id="2.10.25.10">
    <property type="entry name" value="Laminin"/>
    <property type="match status" value="2"/>
</dbReference>
<evidence type="ECO:0000256" key="8">
    <source>
        <dbReference type="ARBA" id="ARBA00023015"/>
    </source>
</evidence>
<comment type="subcellular location">
    <subcellularLocation>
        <location evidence="2">Cell membrane</location>
        <topology evidence="2">Single-pass type I membrane protein</topology>
    </subcellularLocation>
    <subcellularLocation>
        <location evidence="1">Nucleus</location>
    </subcellularLocation>
</comment>
<dbReference type="PROSITE" id="PS01187">
    <property type="entry name" value="EGF_CA"/>
    <property type="match status" value="1"/>
</dbReference>
<evidence type="ECO:0000256" key="11">
    <source>
        <dbReference type="ARBA" id="ARBA00023159"/>
    </source>
</evidence>
<dbReference type="InterPro" id="IPR018097">
    <property type="entry name" value="EGF_Ca-bd_CS"/>
</dbReference>
<gene>
    <name evidence="19" type="ORF">IE077_004105</name>
</gene>
<dbReference type="SUPFAM" id="SSF57184">
    <property type="entry name" value="Growth factor receptor domain"/>
    <property type="match status" value="1"/>
</dbReference>
<feature type="domain" description="EGF-like" evidence="18">
    <location>
        <begin position="824"/>
        <end position="865"/>
    </location>
</feature>
<keyword evidence="11" id="KW-0010">Activator</keyword>
<keyword evidence="8" id="KW-0805">Transcription regulation</keyword>
<dbReference type="Pfam" id="PF07645">
    <property type="entry name" value="EGF_CA"/>
    <property type="match status" value="2"/>
</dbReference>
<dbReference type="InterPro" id="IPR000800">
    <property type="entry name" value="Notch_dom"/>
</dbReference>
<evidence type="ECO:0000256" key="10">
    <source>
        <dbReference type="ARBA" id="ARBA00023157"/>
    </source>
</evidence>
<feature type="transmembrane region" description="Helical" evidence="17">
    <location>
        <begin position="1057"/>
        <end position="1080"/>
    </location>
</feature>
<keyword evidence="5" id="KW-0677">Repeat</keyword>
<dbReference type="PANTHER" id="PTHR37835:SF1">
    <property type="entry name" value="ALPHA-CLOSTRIPAIN"/>
    <property type="match status" value="1"/>
</dbReference>
<keyword evidence="13" id="KW-0325">Glycoprotein</keyword>
<keyword evidence="4 15" id="KW-0245">EGF-like domain</keyword>
<evidence type="ECO:0000256" key="6">
    <source>
        <dbReference type="ARBA" id="ARBA00022782"/>
    </source>
</evidence>
<evidence type="ECO:0000256" key="15">
    <source>
        <dbReference type="PROSITE-ProRule" id="PRU00076"/>
    </source>
</evidence>
<evidence type="ECO:0000256" key="12">
    <source>
        <dbReference type="ARBA" id="ARBA00023163"/>
    </source>
</evidence>
<dbReference type="InterPro" id="IPR000152">
    <property type="entry name" value="EGF-type_Asp/Asn_hydroxyl_site"/>
</dbReference>
<dbReference type="InterPro" id="IPR001881">
    <property type="entry name" value="EGF-like_Ca-bd_dom"/>
</dbReference>
<comment type="caution">
    <text evidence="15">Lacks conserved residue(s) required for the propagation of feature annotation.</text>
</comment>
<organism evidence="19 20">
    <name type="scientific">Cardiosporidium cionae</name>
    <dbReference type="NCBI Taxonomy" id="476202"/>
    <lineage>
        <taxon>Eukaryota</taxon>
        <taxon>Sar</taxon>
        <taxon>Alveolata</taxon>
        <taxon>Apicomplexa</taxon>
        <taxon>Aconoidasida</taxon>
        <taxon>Nephromycida</taxon>
        <taxon>Cardiosporidium</taxon>
    </lineage>
</organism>
<evidence type="ECO:0000313" key="20">
    <source>
        <dbReference type="Proteomes" id="UP000823046"/>
    </source>
</evidence>
<dbReference type="Pfam" id="PF03415">
    <property type="entry name" value="Peptidase_C11"/>
    <property type="match status" value="1"/>
</dbReference>
<evidence type="ECO:0000256" key="4">
    <source>
        <dbReference type="ARBA" id="ARBA00022536"/>
    </source>
</evidence>
<keyword evidence="6" id="KW-0221">Differentiation</keyword>
<dbReference type="Gene3D" id="3.30.300.320">
    <property type="match status" value="1"/>
</dbReference>
<dbReference type="PROSITE" id="PS00010">
    <property type="entry name" value="ASX_HYDROXYL"/>
    <property type="match status" value="2"/>
</dbReference>
<feature type="region of interest" description="Disordered" evidence="16">
    <location>
        <begin position="1094"/>
        <end position="1120"/>
    </location>
</feature>
<name>A0ABQ7J6T1_9APIC</name>
<dbReference type="Gene3D" id="3.40.50.11970">
    <property type="match status" value="1"/>
</dbReference>
<dbReference type="SMART" id="SM00181">
    <property type="entry name" value="EGF"/>
    <property type="match status" value="2"/>
</dbReference>
<dbReference type="CDD" id="cd00054">
    <property type="entry name" value="EGF_CA"/>
    <property type="match status" value="2"/>
</dbReference>
<evidence type="ECO:0000256" key="16">
    <source>
        <dbReference type="SAM" id="MobiDB-lite"/>
    </source>
</evidence>
<keyword evidence="17" id="KW-0812">Transmembrane</keyword>
<evidence type="ECO:0000256" key="17">
    <source>
        <dbReference type="SAM" id="Phobius"/>
    </source>
</evidence>
<dbReference type="EMBL" id="JADAQX010000636">
    <property type="protein sequence ID" value="KAF8819695.1"/>
    <property type="molecule type" value="Genomic_DNA"/>
</dbReference>
<evidence type="ECO:0000256" key="5">
    <source>
        <dbReference type="ARBA" id="ARBA00022737"/>
    </source>
</evidence>
<keyword evidence="20" id="KW-1185">Reference proteome</keyword>
<evidence type="ECO:0000313" key="19">
    <source>
        <dbReference type="EMBL" id="KAF8819695.1"/>
    </source>
</evidence>
<proteinExistence type="inferred from homology"/>
<dbReference type="PANTHER" id="PTHR37835">
    <property type="entry name" value="ALPHA-CLOSTRIPAIN"/>
    <property type="match status" value="1"/>
</dbReference>
<feature type="region of interest" description="Disordered" evidence="16">
    <location>
        <begin position="1126"/>
        <end position="1145"/>
    </location>
</feature>
<evidence type="ECO:0000259" key="18">
    <source>
        <dbReference type="PROSITE" id="PS50026"/>
    </source>
</evidence>
<keyword evidence="12" id="KW-0804">Transcription</keyword>
<evidence type="ECO:0000256" key="13">
    <source>
        <dbReference type="ARBA" id="ARBA00023180"/>
    </source>
</evidence>
<protein>
    <submittedName>
        <fullName evidence="19">Calcium binding egf domain-containing protein</fullName>
    </submittedName>
</protein>
<reference evidence="19 20" key="1">
    <citation type="journal article" date="2020" name="bioRxiv">
        <title>Metabolic contributions of an alphaproteobacterial endosymbiont in the apicomplexan Cardiosporidium cionae.</title>
        <authorList>
            <person name="Hunter E.S."/>
            <person name="Paight C.J."/>
            <person name="Lane C.E."/>
        </authorList>
    </citation>
    <scope>NUCLEOTIDE SEQUENCE [LARGE SCALE GENOMIC DNA]</scope>
    <source>
        <strain evidence="19">ESH_2018</strain>
    </source>
</reference>
<evidence type="ECO:0000256" key="2">
    <source>
        <dbReference type="ARBA" id="ARBA00004251"/>
    </source>
</evidence>
<keyword evidence="17" id="KW-1133">Transmembrane helix</keyword>
<accession>A0ABQ7J6T1</accession>
<comment type="similarity">
    <text evidence="3">Belongs to the NOTCH family.</text>
</comment>
<keyword evidence="10" id="KW-1015">Disulfide bond</keyword>
<keyword evidence="9" id="KW-0040">ANK repeat</keyword>